<evidence type="ECO:0000256" key="2">
    <source>
        <dbReference type="ARBA" id="ARBA00022857"/>
    </source>
</evidence>
<proteinExistence type="inferred from homology"/>
<dbReference type="PANTHER" id="PTHR42748">
    <property type="entry name" value="NITROGEN METABOLITE REPRESSION PROTEIN NMRA FAMILY MEMBER"/>
    <property type="match status" value="1"/>
</dbReference>
<comment type="caution">
    <text evidence="4">The sequence shown here is derived from an EMBL/GenBank/DDBJ whole genome shotgun (WGS) entry which is preliminary data.</text>
</comment>
<accession>A0A9N8YRV3</accession>
<name>A0A9N8YRV3_9GLOM</name>
<sequence>MSAFNNVTEKHTHTIAISATDTWFGFSIARNLLTDCGRYKHHITIRCLTKNPNSKPVERLRSLGGEIYSVDYNDEKTLDAALHNAHYLVFVIEENENRVKEANRLAKAAEKNDVNNVIVSSIEGAGDGHGQTLRDFREVEKSFKETARSVVILRSAFIQQAEKGEIIMTPSEKDEFAPFNFEDLFNAIKDIMIQEGKVREEI</sequence>
<dbReference type="Pfam" id="PF05368">
    <property type="entry name" value="NmrA"/>
    <property type="match status" value="1"/>
</dbReference>
<gene>
    <name evidence="4" type="ORF">AMORRO_LOCUS784</name>
</gene>
<feature type="non-terminal residue" evidence="4">
    <location>
        <position position="202"/>
    </location>
</feature>
<evidence type="ECO:0000313" key="5">
    <source>
        <dbReference type="Proteomes" id="UP000789342"/>
    </source>
</evidence>
<dbReference type="PANTHER" id="PTHR42748:SF7">
    <property type="entry name" value="NMRA LIKE REDOX SENSOR 1-RELATED"/>
    <property type="match status" value="1"/>
</dbReference>
<dbReference type="Gene3D" id="3.40.50.720">
    <property type="entry name" value="NAD(P)-binding Rossmann-like Domain"/>
    <property type="match status" value="1"/>
</dbReference>
<evidence type="ECO:0000259" key="3">
    <source>
        <dbReference type="Pfam" id="PF05368"/>
    </source>
</evidence>
<dbReference type="Proteomes" id="UP000789342">
    <property type="component" value="Unassembled WGS sequence"/>
</dbReference>
<dbReference type="AlphaFoldDB" id="A0A9N8YRV3"/>
<dbReference type="OrthoDB" id="10254221at2759"/>
<evidence type="ECO:0000313" key="4">
    <source>
        <dbReference type="EMBL" id="CAG8448719.1"/>
    </source>
</evidence>
<keyword evidence="2" id="KW-0521">NADP</keyword>
<dbReference type="InterPro" id="IPR051164">
    <property type="entry name" value="NmrA-like_oxidored"/>
</dbReference>
<feature type="non-terminal residue" evidence="4">
    <location>
        <position position="1"/>
    </location>
</feature>
<comment type="similarity">
    <text evidence="1">Belongs to the NmrA-type oxidoreductase family.</text>
</comment>
<feature type="domain" description="NmrA-like" evidence="3">
    <location>
        <begin position="40"/>
        <end position="127"/>
    </location>
</feature>
<evidence type="ECO:0000256" key="1">
    <source>
        <dbReference type="ARBA" id="ARBA00006328"/>
    </source>
</evidence>
<dbReference type="InterPro" id="IPR036291">
    <property type="entry name" value="NAD(P)-bd_dom_sf"/>
</dbReference>
<dbReference type="InterPro" id="IPR008030">
    <property type="entry name" value="NmrA-like"/>
</dbReference>
<protein>
    <submittedName>
        <fullName evidence="4">12180_t:CDS:1</fullName>
    </submittedName>
</protein>
<reference evidence="4" key="1">
    <citation type="submission" date="2021-06" db="EMBL/GenBank/DDBJ databases">
        <authorList>
            <person name="Kallberg Y."/>
            <person name="Tangrot J."/>
            <person name="Rosling A."/>
        </authorList>
    </citation>
    <scope>NUCLEOTIDE SEQUENCE</scope>
    <source>
        <strain evidence="4">CL551</strain>
    </source>
</reference>
<dbReference type="SUPFAM" id="SSF51735">
    <property type="entry name" value="NAD(P)-binding Rossmann-fold domains"/>
    <property type="match status" value="1"/>
</dbReference>
<organism evidence="4 5">
    <name type="scientific">Acaulospora morrowiae</name>
    <dbReference type="NCBI Taxonomy" id="94023"/>
    <lineage>
        <taxon>Eukaryota</taxon>
        <taxon>Fungi</taxon>
        <taxon>Fungi incertae sedis</taxon>
        <taxon>Mucoromycota</taxon>
        <taxon>Glomeromycotina</taxon>
        <taxon>Glomeromycetes</taxon>
        <taxon>Diversisporales</taxon>
        <taxon>Acaulosporaceae</taxon>
        <taxon>Acaulospora</taxon>
    </lineage>
</organism>
<dbReference type="EMBL" id="CAJVPV010000249">
    <property type="protein sequence ID" value="CAG8448719.1"/>
    <property type="molecule type" value="Genomic_DNA"/>
</dbReference>
<keyword evidence="5" id="KW-1185">Reference proteome</keyword>